<comment type="caution">
    <text evidence="4">The sequence shown here is derived from an EMBL/GenBank/DDBJ whole genome shotgun (WGS) entry which is preliminary data.</text>
</comment>
<feature type="domain" description="FAD-binding PCMH-type" evidence="3">
    <location>
        <begin position="1"/>
        <end position="106"/>
    </location>
</feature>
<proteinExistence type="predicted"/>
<evidence type="ECO:0000256" key="2">
    <source>
        <dbReference type="ARBA" id="ARBA00023002"/>
    </source>
</evidence>
<dbReference type="InterPro" id="IPR036318">
    <property type="entry name" value="FAD-bd_PCMH-like_sf"/>
</dbReference>
<dbReference type="AlphaFoldDB" id="A0AAE3KZZ6"/>
<dbReference type="PROSITE" id="PS51387">
    <property type="entry name" value="FAD_PCMH"/>
    <property type="match status" value="1"/>
</dbReference>
<dbReference type="InterPro" id="IPR016169">
    <property type="entry name" value="FAD-bd_PCMH_sub2"/>
</dbReference>
<sequence>MGALTPFHIIENSEIINKNAKALAIACSEVGSPQIRNLGTIGGNIVNASAAGDSIAALMALDAYVTLTSSREERIMSLEKFYQGDGDCQIRKDEILTEIFFKTPSENAVTSFRKLGKRKALAIVVISIGALIEKNEENICTKVHIALGAISRYPVRVREAEEILINKELNEENINKCIEKLSQVTDSSVQNSPFKDLALYKRESMKGISTEVFDHILMQFKA</sequence>
<dbReference type="Pfam" id="PF00941">
    <property type="entry name" value="FAD_binding_5"/>
    <property type="match status" value="1"/>
</dbReference>
<evidence type="ECO:0000313" key="4">
    <source>
        <dbReference type="EMBL" id="MCR1899446.1"/>
    </source>
</evidence>
<accession>A0AAE3KZZ6</accession>
<dbReference type="GO" id="GO:0071949">
    <property type="term" value="F:FAD binding"/>
    <property type="evidence" value="ECO:0007669"/>
    <property type="project" value="InterPro"/>
</dbReference>
<dbReference type="InterPro" id="IPR016166">
    <property type="entry name" value="FAD-bd_PCMH"/>
</dbReference>
<dbReference type="GO" id="GO:0016491">
    <property type="term" value="F:oxidoreductase activity"/>
    <property type="evidence" value="ECO:0007669"/>
    <property type="project" value="UniProtKB-KW"/>
</dbReference>
<dbReference type="InterPro" id="IPR005107">
    <property type="entry name" value="CO_DH_flav_C"/>
</dbReference>
<dbReference type="InterPro" id="IPR051312">
    <property type="entry name" value="Diverse_Substr_Oxidored"/>
</dbReference>
<dbReference type="SUPFAM" id="SSF55447">
    <property type="entry name" value="CO dehydrogenase flavoprotein C-terminal domain-like"/>
    <property type="match status" value="1"/>
</dbReference>
<dbReference type="Proteomes" id="UP001205748">
    <property type="component" value="Unassembled WGS sequence"/>
</dbReference>
<name>A0AAE3KZZ6_9FIRM</name>
<dbReference type="InterPro" id="IPR036683">
    <property type="entry name" value="CO_DH_flav_C_dom_sf"/>
</dbReference>
<keyword evidence="1" id="KW-0285">Flavoprotein</keyword>
<dbReference type="PANTHER" id="PTHR42659">
    <property type="entry name" value="XANTHINE DEHYDROGENASE SUBUNIT C-RELATED"/>
    <property type="match status" value="1"/>
</dbReference>
<keyword evidence="5" id="KW-1185">Reference proteome</keyword>
<reference evidence="4" key="1">
    <citation type="submission" date="2022-07" db="EMBL/GenBank/DDBJ databases">
        <title>Enhanced cultured diversity of the mouse gut microbiota enables custom-made synthetic communities.</title>
        <authorList>
            <person name="Afrizal A."/>
        </authorList>
    </citation>
    <scope>NUCLEOTIDE SEQUENCE</scope>
    <source>
        <strain evidence="4">DSM 28593</strain>
    </source>
</reference>
<protein>
    <submittedName>
        <fullName evidence="4">FAD binding domain-containing protein</fullName>
    </submittedName>
</protein>
<dbReference type="InterPro" id="IPR002346">
    <property type="entry name" value="Mopterin_DH_FAD-bd"/>
</dbReference>
<keyword evidence="2" id="KW-0560">Oxidoreductase</keyword>
<dbReference type="SUPFAM" id="SSF56176">
    <property type="entry name" value="FAD-binding/transporter-associated domain-like"/>
    <property type="match status" value="1"/>
</dbReference>
<dbReference type="Gene3D" id="3.30.390.50">
    <property type="entry name" value="CO dehydrogenase flavoprotein, C-terminal domain"/>
    <property type="match status" value="1"/>
</dbReference>
<dbReference type="Pfam" id="PF03450">
    <property type="entry name" value="CO_deh_flav_C"/>
    <property type="match status" value="1"/>
</dbReference>
<gene>
    <name evidence="4" type="ORF">NSA47_10665</name>
</gene>
<dbReference type="PANTHER" id="PTHR42659:SF9">
    <property type="entry name" value="XANTHINE DEHYDROGENASE FAD-BINDING SUBUNIT XDHB-RELATED"/>
    <property type="match status" value="1"/>
</dbReference>
<evidence type="ECO:0000259" key="3">
    <source>
        <dbReference type="PROSITE" id="PS51387"/>
    </source>
</evidence>
<evidence type="ECO:0000313" key="5">
    <source>
        <dbReference type="Proteomes" id="UP001205748"/>
    </source>
</evidence>
<organism evidence="4 5">
    <name type="scientific">Irregularibacter muris</name>
    <dbReference type="NCBI Taxonomy" id="1796619"/>
    <lineage>
        <taxon>Bacteria</taxon>
        <taxon>Bacillati</taxon>
        <taxon>Bacillota</taxon>
        <taxon>Clostridia</taxon>
        <taxon>Eubacteriales</taxon>
        <taxon>Eubacteriaceae</taxon>
        <taxon>Irregularibacter</taxon>
    </lineage>
</organism>
<dbReference type="EMBL" id="JANKAS010000009">
    <property type="protein sequence ID" value="MCR1899446.1"/>
    <property type="molecule type" value="Genomic_DNA"/>
</dbReference>
<evidence type="ECO:0000256" key="1">
    <source>
        <dbReference type="ARBA" id="ARBA00022630"/>
    </source>
</evidence>
<dbReference type="Gene3D" id="3.30.465.10">
    <property type="match status" value="1"/>
</dbReference>